<dbReference type="AlphaFoldDB" id="A0A9D9J134"/>
<reference evidence="2" key="2">
    <citation type="journal article" date="2021" name="PeerJ">
        <title>Extensive microbial diversity within the chicken gut microbiome revealed by metagenomics and culture.</title>
        <authorList>
            <person name="Gilroy R."/>
            <person name="Ravi A."/>
            <person name="Getino M."/>
            <person name="Pursley I."/>
            <person name="Horton D.L."/>
            <person name="Alikhan N.F."/>
            <person name="Baker D."/>
            <person name="Gharbi K."/>
            <person name="Hall N."/>
            <person name="Watson M."/>
            <person name="Adriaenssens E.M."/>
            <person name="Foster-Nyarko E."/>
            <person name="Jarju S."/>
            <person name="Secka A."/>
            <person name="Antonio M."/>
            <person name="Oren A."/>
            <person name="Chaudhuri R.R."/>
            <person name="La Ragione R."/>
            <person name="Hildebrand F."/>
            <person name="Pallen M.J."/>
        </authorList>
    </citation>
    <scope>NUCLEOTIDE SEQUENCE</scope>
    <source>
        <strain evidence="2">B3-2255</strain>
    </source>
</reference>
<keyword evidence="1" id="KW-0812">Transmembrane</keyword>
<keyword evidence="1" id="KW-1133">Transmembrane helix</keyword>
<sequence length="172" mass="19109">MKTVQHNSIYIILIVIIQTIIANFIYAGAYITISLLPFILLMLPMQWSTARVLVISVLVSLPVDVFAEGVIGLNMASLLPAALVREWMIRIFTAGGQREREGTVSSDWLGRGRMIIFISVILIVFLALYVIIECSGTRSAVFILSKTAVSYAVNMAIYMLLWQAVLKPSKTK</sequence>
<feature type="transmembrane region" description="Helical" evidence="1">
    <location>
        <begin position="114"/>
        <end position="132"/>
    </location>
</feature>
<keyword evidence="1" id="KW-0472">Membrane</keyword>
<reference evidence="2" key="1">
    <citation type="submission" date="2020-10" db="EMBL/GenBank/DDBJ databases">
        <authorList>
            <person name="Gilroy R."/>
        </authorList>
    </citation>
    <scope>NUCLEOTIDE SEQUENCE</scope>
    <source>
        <strain evidence="2">B3-2255</strain>
    </source>
</reference>
<feature type="transmembrane region" description="Helical" evidence="1">
    <location>
        <begin position="12"/>
        <end position="45"/>
    </location>
</feature>
<dbReference type="EMBL" id="JADILY010000148">
    <property type="protein sequence ID" value="MBO8482258.1"/>
    <property type="molecule type" value="Genomic_DNA"/>
</dbReference>
<gene>
    <name evidence="2" type="ORF">IAC87_06920</name>
</gene>
<dbReference type="Proteomes" id="UP000823772">
    <property type="component" value="Unassembled WGS sequence"/>
</dbReference>
<accession>A0A9D9J134</accession>
<proteinExistence type="predicted"/>
<evidence type="ECO:0000256" key="1">
    <source>
        <dbReference type="SAM" id="Phobius"/>
    </source>
</evidence>
<evidence type="ECO:0000313" key="2">
    <source>
        <dbReference type="EMBL" id="MBO8482258.1"/>
    </source>
</evidence>
<organism evidence="2 3">
    <name type="scientific">Candidatus Merdivivens faecigallinarum</name>
    <dbReference type="NCBI Taxonomy" id="2840871"/>
    <lineage>
        <taxon>Bacteria</taxon>
        <taxon>Pseudomonadati</taxon>
        <taxon>Bacteroidota</taxon>
        <taxon>Bacteroidia</taxon>
        <taxon>Bacteroidales</taxon>
        <taxon>Muribaculaceae</taxon>
        <taxon>Muribaculaceae incertae sedis</taxon>
        <taxon>Candidatus Merdivivens</taxon>
    </lineage>
</organism>
<protein>
    <recommendedName>
        <fullName evidence="4">Rod shape-determining protein MreD</fullName>
    </recommendedName>
</protein>
<evidence type="ECO:0008006" key="4">
    <source>
        <dbReference type="Google" id="ProtNLM"/>
    </source>
</evidence>
<evidence type="ECO:0000313" key="3">
    <source>
        <dbReference type="Proteomes" id="UP000823772"/>
    </source>
</evidence>
<comment type="caution">
    <text evidence="2">The sequence shown here is derived from an EMBL/GenBank/DDBJ whole genome shotgun (WGS) entry which is preliminary data.</text>
</comment>
<name>A0A9D9J134_9BACT</name>
<feature type="transmembrane region" description="Helical" evidence="1">
    <location>
        <begin position="148"/>
        <end position="166"/>
    </location>
</feature>